<evidence type="ECO:0000256" key="2">
    <source>
        <dbReference type="ARBA" id="ARBA00002933"/>
    </source>
</evidence>
<comment type="caution">
    <text evidence="12">The sequence shown here is derived from an EMBL/GenBank/DDBJ whole genome shotgun (WGS) entry which is preliminary data.</text>
</comment>
<organism evidence="12 13">
    <name type="scientific">Leptospira interrogans str. FPW1039</name>
    <dbReference type="NCBI Taxonomy" id="1193040"/>
    <lineage>
        <taxon>Bacteria</taxon>
        <taxon>Pseudomonadati</taxon>
        <taxon>Spirochaetota</taxon>
        <taxon>Spirochaetia</taxon>
        <taxon>Leptospirales</taxon>
        <taxon>Leptospiraceae</taxon>
        <taxon>Leptospira</taxon>
    </lineage>
</organism>
<evidence type="ECO:0000256" key="4">
    <source>
        <dbReference type="ARBA" id="ARBA00022723"/>
    </source>
</evidence>
<evidence type="ECO:0000313" key="13">
    <source>
        <dbReference type="Proteomes" id="UP000012164"/>
    </source>
</evidence>
<reference evidence="12 13" key="1">
    <citation type="submission" date="2013-01" db="EMBL/GenBank/DDBJ databases">
        <authorList>
            <person name="Harkins D.M."/>
            <person name="Durkin A.S."/>
            <person name="Brinkac L.M."/>
            <person name="Haft D.H."/>
            <person name="Selengut J.D."/>
            <person name="Sanka R."/>
            <person name="DePew J."/>
            <person name="Purushe J."/>
            <person name="Peacock S.J."/>
            <person name="Thaipadungpanit J."/>
            <person name="Wuthiekanun V.W."/>
            <person name="Day N.P."/>
            <person name="Vinetz J.M."/>
            <person name="Sutton G.G."/>
            <person name="Nierman W.C."/>
            <person name="Fouts D.E."/>
        </authorList>
    </citation>
    <scope>NUCLEOTIDE SEQUENCE [LARGE SCALE GENOMIC DNA]</scope>
    <source>
        <strain evidence="12 13">FPW1039</strain>
    </source>
</reference>
<dbReference type="InterPro" id="IPR011257">
    <property type="entry name" value="DNA_glycosylase"/>
</dbReference>
<proteinExistence type="inferred from homology"/>
<dbReference type="GO" id="GO:0032357">
    <property type="term" value="F:oxidized purine DNA binding"/>
    <property type="evidence" value="ECO:0007669"/>
    <property type="project" value="TreeGrafter"/>
</dbReference>
<evidence type="ECO:0000259" key="11">
    <source>
        <dbReference type="SMART" id="SM00478"/>
    </source>
</evidence>
<keyword evidence="5" id="KW-0227">DNA damage</keyword>
<dbReference type="Proteomes" id="UP000012164">
    <property type="component" value="Unassembled WGS sequence"/>
</dbReference>
<evidence type="ECO:0000256" key="6">
    <source>
        <dbReference type="ARBA" id="ARBA00022801"/>
    </source>
</evidence>
<evidence type="ECO:0000256" key="10">
    <source>
        <dbReference type="ARBA" id="ARBA00023295"/>
    </source>
</evidence>
<dbReference type="GO" id="GO:0034039">
    <property type="term" value="F:8-oxo-7,8-dihydroguanine DNA N-glycosylase activity"/>
    <property type="evidence" value="ECO:0007669"/>
    <property type="project" value="TreeGrafter"/>
</dbReference>
<dbReference type="GO" id="GO:0035485">
    <property type="term" value="F:adenine/guanine mispair binding"/>
    <property type="evidence" value="ECO:0007669"/>
    <property type="project" value="TreeGrafter"/>
</dbReference>
<evidence type="ECO:0000256" key="3">
    <source>
        <dbReference type="ARBA" id="ARBA00008343"/>
    </source>
</evidence>
<keyword evidence="9" id="KW-0234">DNA repair</keyword>
<keyword evidence="4" id="KW-0479">Metal-binding</keyword>
<dbReference type="EMBL" id="AKWR02000028">
    <property type="protein sequence ID" value="EMJ38425.1"/>
    <property type="molecule type" value="Genomic_DNA"/>
</dbReference>
<dbReference type="InterPro" id="IPR044298">
    <property type="entry name" value="MIG/MutY"/>
</dbReference>
<dbReference type="AlphaFoldDB" id="A0A0F6IK50"/>
<dbReference type="SUPFAM" id="SSF48150">
    <property type="entry name" value="DNA-glycosylase"/>
    <property type="match status" value="1"/>
</dbReference>
<feature type="domain" description="HhH-GPD" evidence="11">
    <location>
        <begin position="48"/>
        <end position="199"/>
    </location>
</feature>
<name>A0A0F6IK50_LEPIR</name>
<dbReference type="GO" id="GO:0046872">
    <property type="term" value="F:metal ion binding"/>
    <property type="evidence" value="ECO:0007669"/>
    <property type="project" value="UniProtKB-KW"/>
</dbReference>
<dbReference type="NCBIfam" id="TIGR01084">
    <property type="entry name" value="mutY"/>
    <property type="match status" value="1"/>
</dbReference>
<dbReference type="GO" id="GO:0051536">
    <property type="term" value="F:iron-sulfur cluster binding"/>
    <property type="evidence" value="ECO:0007669"/>
    <property type="project" value="UniProtKB-KW"/>
</dbReference>
<evidence type="ECO:0000313" key="12">
    <source>
        <dbReference type="EMBL" id="EMJ38425.1"/>
    </source>
</evidence>
<dbReference type="Pfam" id="PF00730">
    <property type="entry name" value="HhH-GPD"/>
    <property type="match status" value="1"/>
</dbReference>
<evidence type="ECO:0000256" key="7">
    <source>
        <dbReference type="ARBA" id="ARBA00023004"/>
    </source>
</evidence>
<comment type="similarity">
    <text evidence="3">Belongs to the Nth/MutY family.</text>
</comment>
<dbReference type="Gene3D" id="1.10.1670.10">
    <property type="entry name" value="Helix-hairpin-Helix base-excision DNA repair enzymes (C-terminal)"/>
    <property type="match status" value="1"/>
</dbReference>
<dbReference type="PANTHER" id="PTHR42944:SF1">
    <property type="entry name" value="ADENINE DNA GLYCOSYLASE"/>
    <property type="match status" value="1"/>
</dbReference>
<comment type="cofactor">
    <cofactor evidence="1">
        <name>[4Fe-4S] cluster</name>
        <dbReference type="ChEBI" id="CHEBI:49883"/>
    </cofactor>
</comment>
<evidence type="ECO:0000256" key="1">
    <source>
        <dbReference type="ARBA" id="ARBA00001966"/>
    </source>
</evidence>
<evidence type="ECO:0000256" key="9">
    <source>
        <dbReference type="ARBA" id="ARBA00023204"/>
    </source>
</evidence>
<dbReference type="GO" id="GO:0006298">
    <property type="term" value="P:mismatch repair"/>
    <property type="evidence" value="ECO:0007669"/>
    <property type="project" value="TreeGrafter"/>
</dbReference>
<dbReference type="FunFam" id="1.10.340.30:FF:000023">
    <property type="entry name" value="A/G specific adenine glycosylase"/>
    <property type="match status" value="1"/>
</dbReference>
<dbReference type="PANTHER" id="PTHR42944">
    <property type="entry name" value="ADENINE DNA GLYCOSYLASE"/>
    <property type="match status" value="1"/>
</dbReference>
<dbReference type="GO" id="GO:0000701">
    <property type="term" value="F:purine-specific mismatch base pair DNA N-glycosylase activity"/>
    <property type="evidence" value="ECO:0007669"/>
    <property type="project" value="TreeGrafter"/>
</dbReference>
<sequence>MKLNKNSIDPKLILELRKNLLSWFHKNKRELPFRINKNAYRIWVSEIMLQQTRVTAMLPIYETFLKRFPDPNSLSEASEEEVMKYWKGLGYYSRAKNLKKGARLLVEKYQSRFPENYEEALLIPGVGSYTASAVLSIAYGKPHAVLDGNVKRVLSRLFLVESDPSLTSTNQTLADLAKEFLTPQSPGDHNEAVMELGALVCVPIPNCSACPLQNHCEARSVGKEKEIPASKSVENWIDLDLNFLFLKSEDKVLLVKYTTRRFFKTIYSLPFRLEGKHPYEKDEWIEELFKDSRIVPNFLQTKHSITNHRIRLKFCDLYEKNISKVEKNLKKNKHIEFKWVPESELKEEFPSSISGKLIKLRNKNKKQPELPVGKL</sequence>
<dbReference type="SMART" id="SM00478">
    <property type="entry name" value="ENDO3c"/>
    <property type="match status" value="1"/>
</dbReference>
<dbReference type="Gene3D" id="1.10.340.30">
    <property type="entry name" value="Hypothetical protein, domain 2"/>
    <property type="match status" value="1"/>
</dbReference>
<gene>
    <name evidence="12" type="primary">mutY</name>
    <name evidence="12" type="ORF">LEP1GSC079_1713</name>
</gene>
<keyword evidence="8" id="KW-0411">Iron-sulfur</keyword>
<dbReference type="EC" id="3.2.2.-" evidence="12"/>
<evidence type="ECO:0000256" key="8">
    <source>
        <dbReference type="ARBA" id="ARBA00023014"/>
    </source>
</evidence>
<dbReference type="InterPro" id="IPR005760">
    <property type="entry name" value="A/G_AdeGlyc_MutY"/>
</dbReference>
<protein>
    <submittedName>
        <fullName evidence="12">A/G-specific adenine glycosylase</fullName>
        <ecNumber evidence="12">3.2.2.-</ecNumber>
    </submittedName>
</protein>
<dbReference type="CDD" id="cd00056">
    <property type="entry name" value="ENDO3c"/>
    <property type="match status" value="1"/>
</dbReference>
<dbReference type="InterPro" id="IPR023170">
    <property type="entry name" value="HhH_base_excis_C"/>
</dbReference>
<keyword evidence="7" id="KW-0408">Iron</keyword>
<evidence type="ECO:0000256" key="5">
    <source>
        <dbReference type="ARBA" id="ARBA00022763"/>
    </source>
</evidence>
<keyword evidence="10 12" id="KW-0326">Glycosidase</keyword>
<accession>A0A0F6IK50</accession>
<keyword evidence="6 12" id="KW-0378">Hydrolase</keyword>
<comment type="function">
    <text evidence="2">Adenine glycosylase active on G-A mispairs. MutY also corrects error-prone DNA synthesis past GO lesions which are due to the oxidatively damaged form of guanine: 7,8-dihydro-8-oxoguanine (8-oxo-dGTP).</text>
</comment>
<dbReference type="InterPro" id="IPR003265">
    <property type="entry name" value="HhH-GPD_domain"/>
</dbReference>
<dbReference type="GO" id="GO:0006284">
    <property type="term" value="P:base-excision repair"/>
    <property type="evidence" value="ECO:0007669"/>
    <property type="project" value="InterPro"/>
</dbReference>